<feature type="signal peptide" evidence="5">
    <location>
        <begin position="1"/>
        <end position="20"/>
    </location>
</feature>
<feature type="active site" description="Proton acceptor" evidence="2">
    <location>
        <position position="634"/>
    </location>
</feature>
<sequence>MVPTITMLLLLFLILDLAQGILVHTGNGTLPLPLPIYDYIVVGAGIGGLVVANRLSQDPRVTVLVIEAGPLDDRSTQVEIPGFIGFENPQRYDANLTTATQEFLGNRTLPFGQGKVVGGSTILNGLCWTRGSRANFDAWEALGNPGWGWDGLLPYFMRSEKYAINGDKTLREGQHTQFQRFGHGFDGPVQISYPNYFYNQSQSWQPFLRENLQLTPPSVTTEKFLDGLQQLGMPFNEDPNQGYVTGASVIPSSMSADNQSRSDARTAYLDPANSRPNLHLLTQTTATRILHSDAPFRNSSFIPTMKGTSIGGVEFAENATAIRRVAVCRKEVILAAGAIFSPILLQISGFGPRDVLRNLGVDMVVDIPGVGRNLQDHPMVQILYNYTNPADLLTAEKIHHNDSLRDAALNEYAANRTGPFTSPMVDVVAFPALKWLLNDTEFASHVAKAKSNDTLHLPDGYDDSLIEGYMDQLSVLLPLLSDNGSAVYELMSTSWGQLSVSNMQPFSRGIVQAASPCIFRNTPPIIDPRYCSHPLDCDIVALGLRLNSRLIQTPSMAALKPVPQVGFGPDEVSNATALDDALRAQIKTEFHPSGTTAMLPRGKGGVVDPSLRVYGTKNLRVVDAGVMPLIPGAHIQAAIYAIAEKAADIIKMENSNSPGVVPPIPGATPTLT</sequence>
<keyword evidence="4" id="KW-0285">Flavoprotein</keyword>
<evidence type="ECO:0000256" key="1">
    <source>
        <dbReference type="ARBA" id="ARBA00010790"/>
    </source>
</evidence>
<organism evidence="7 8">
    <name type="scientific">Neoarthrinium moseri</name>
    <dbReference type="NCBI Taxonomy" id="1658444"/>
    <lineage>
        <taxon>Eukaryota</taxon>
        <taxon>Fungi</taxon>
        <taxon>Dikarya</taxon>
        <taxon>Ascomycota</taxon>
        <taxon>Pezizomycotina</taxon>
        <taxon>Sordariomycetes</taxon>
        <taxon>Xylariomycetidae</taxon>
        <taxon>Amphisphaeriales</taxon>
        <taxon>Apiosporaceae</taxon>
        <taxon>Neoarthrinium</taxon>
    </lineage>
</organism>
<dbReference type="SUPFAM" id="SSF51905">
    <property type="entry name" value="FAD/NAD(P)-binding domain"/>
    <property type="match status" value="1"/>
</dbReference>
<accession>A0A9P9WXX2</accession>
<feature type="binding site" evidence="3">
    <location>
        <position position="116"/>
    </location>
    <ligand>
        <name>FAD</name>
        <dbReference type="ChEBI" id="CHEBI:57692"/>
    </ligand>
</feature>
<dbReference type="EMBL" id="JAFIMR010000001">
    <property type="protein sequence ID" value="KAI1881318.1"/>
    <property type="molecule type" value="Genomic_DNA"/>
</dbReference>
<dbReference type="InterPro" id="IPR036188">
    <property type="entry name" value="FAD/NAD-bd_sf"/>
</dbReference>
<dbReference type="PANTHER" id="PTHR11552:SF115">
    <property type="entry name" value="DEHYDROGENASE XPTC-RELATED"/>
    <property type="match status" value="1"/>
</dbReference>
<dbReference type="InterPro" id="IPR000172">
    <property type="entry name" value="GMC_OxRdtase_N"/>
</dbReference>
<dbReference type="PANTHER" id="PTHR11552">
    <property type="entry name" value="GLUCOSE-METHANOL-CHOLINE GMC OXIDOREDUCTASE"/>
    <property type="match status" value="1"/>
</dbReference>
<dbReference type="PROSITE" id="PS00623">
    <property type="entry name" value="GMC_OXRED_1"/>
    <property type="match status" value="1"/>
</dbReference>
<proteinExistence type="inferred from homology"/>
<evidence type="ECO:0000256" key="3">
    <source>
        <dbReference type="PIRSR" id="PIRSR000137-2"/>
    </source>
</evidence>
<feature type="domain" description="Glucose-methanol-choline oxidoreductase N-terminal" evidence="6">
    <location>
        <begin position="114"/>
        <end position="137"/>
    </location>
</feature>
<feature type="active site" description="Proton donor" evidence="2">
    <location>
        <position position="591"/>
    </location>
</feature>
<keyword evidence="5" id="KW-0732">Signal</keyword>
<dbReference type="Gene3D" id="3.30.560.10">
    <property type="entry name" value="Glucose Oxidase, domain 3"/>
    <property type="match status" value="1"/>
</dbReference>
<dbReference type="GO" id="GO:0016614">
    <property type="term" value="F:oxidoreductase activity, acting on CH-OH group of donors"/>
    <property type="evidence" value="ECO:0007669"/>
    <property type="project" value="InterPro"/>
</dbReference>
<dbReference type="PIRSF" id="PIRSF000137">
    <property type="entry name" value="Alcohol_oxidase"/>
    <property type="match status" value="1"/>
</dbReference>
<dbReference type="Pfam" id="PF00732">
    <property type="entry name" value="GMC_oxred_N"/>
    <property type="match status" value="1"/>
</dbReference>
<keyword evidence="3 4" id="KW-0274">FAD</keyword>
<evidence type="ECO:0000313" key="7">
    <source>
        <dbReference type="EMBL" id="KAI1881318.1"/>
    </source>
</evidence>
<dbReference type="Proteomes" id="UP000829685">
    <property type="component" value="Unassembled WGS sequence"/>
</dbReference>
<dbReference type="InterPro" id="IPR012132">
    <property type="entry name" value="GMC_OxRdtase"/>
</dbReference>
<dbReference type="Gene3D" id="3.50.50.60">
    <property type="entry name" value="FAD/NAD(P)-binding domain"/>
    <property type="match status" value="1"/>
</dbReference>
<evidence type="ECO:0000256" key="5">
    <source>
        <dbReference type="SAM" id="SignalP"/>
    </source>
</evidence>
<comment type="caution">
    <text evidence="7">The sequence shown here is derived from an EMBL/GenBank/DDBJ whole genome shotgun (WGS) entry which is preliminary data.</text>
</comment>
<feature type="chain" id="PRO_5040274518" description="Glucose-methanol-choline oxidoreductase N-terminal domain-containing protein" evidence="5">
    <location>
        <begin position="21"/>
        <end position="672"/>
    </location>
</feature>
<comment type="similarity">
    <text evidence="1 4">Belongs to the GMC oxidoreductase family.</text>
</comment>
<keyword evidence="8" id="KW-1185">Reference proteome</keyword>
<protein>
    <recommendedName>
        <fullName evidence="6">Glucose-methanol-choline oxidoreductase N-terminal domain-containing protein</fullName>
    </recommendedName>
</protein>
<evidence type="ECO:0000313" key="8">
    <source>
        <dbReference type="Proteomes" id="UP000829685"/>
    </source>
</evidence>
<gene>
    <name evidence="7" type="ORF">JX265_000144</name>
</gene>
<dbReference type="Pfam" id="PF05199">
    <property type="entry name" value="GMC_oxred_C"/>
    <property type="match status" value="1"/>
</dbReference>
<dbReference type="AlphaFoldDB" id="A0A9P9WXX2"/>
<evidence type="ECO:0000256" key="2">
    <source>
        <dbReference type="PIRSR" id="PIRSR000137-1"/>
    </source>
</evidence>
<evidence type="ECO:0000256" key="4">
    <source>
        <dbReference type="RuleBase" id="RU003968"/>
    </source>
</evidence>
<reference evidence="7" key="1">
    <citation type="submission" date="2021-03" db="EMBL/GenBank/DDBJ databases">
        <title>Revisited historic fungal species revealed as producer of novel bioactive compounds through whole genome sequencing and comparative genomics.</title>
        <authorList>
            <person name="Vignolle G.A."/>
            <person name="Hochenegger N."/>
            <person name="Mach R.L."/>
            <person name="Mach-Aigner A.R."/>
            <person name="Javad Rahimi M."/>
            <person name="Salim K.A."/>
            <person name="Chan C.M."/>
            <person name="Lim L.B.L."/>
            <person name="Cai F."/>
            <person name="Druzhinina I.S."/>
            <person name="U'Ren J.M."/>
            <person name="Derntl C."/>
        </authorList>
    </citation>
    <scope>NUCLEOTIDE SEQUENCE</scope>
    <source>
        <strain evidence="7">TUCIM 5799</strain>
    </source>
</reference>
<comment type="cofactor">
    <cofactor evidence="3">
        <name>FAD</name>
        <dbReference type="ChEBI" id="CHEBI:57692"/>
    </cofactor>
</comment>
<dbReference type="GO" id="GO:0050660">
    <property type="term" value="F:flavin adenine dinucleotide binding"/>
    <property type="evidence" value="ECO:0007669"/>
    <property type="project" value="InterPro"/>
</dbReference>
<dbReference type="GO" id="GO:0044550">
    <property type="term" value="P:secondary metabolite biosynthetic process"/>
    <property type="evidence" value="ECO:0007669"/>
    <property type="project" value="TreeGrafter"/>
</dbReference>
<dbReference type="InterPro" id="IPR007867">
    <property type="entry name" value="GMC_OxRtase_C"/>
</dbReference>
<evidence type="ECO:0000259" key="6">
    <source>
        <dbReference type="PROSITE" id="PS00623"/>
    </source>
</evidence>
<name>A0A9P9WXX2_9PEZI</name>
<dbReference type="SUPFAM" id="SSF54373">
    <property type="entry name" value="FAD-linked reductases, C-terminal domain"/>
    <property type="match status" value="1"/>
</dbReference>